<dbReference type="InterPro" id="IPR011009">
    <property type="entry name" value="Kinase-like_dom_sf"/>
</dbReference>
<dbReference type="Gene3D" id="3.40.30.10">
    <property type="entry name" value="Glutaredoxin"/>
    <property type="match status" value="2"/>
</dbReference>
<comment type="catalytic activity">
    <reaction evidence="16">
        <text>L-seryl-[protein] + ATP = O-phospho-L-seryl-[protein] + ADP + H(+)</text>
        <dbReference type="Rhea" id="RHEA:17989"/>
        <dbReference type="Rhea" id="RHEA-COMP:9863"/>
        <dbReference type="Rhea" id="RHEA-COMP:11604"/>
        <dbReference type="ChEBI" id="CHEBI:15378"/>
        <dbReference type="ChEBI" id="CHEBI:29999"/>
        <dbReference type="ChEBI" id="CHEBI:30616"/>
        <dbReference type="ChEBI" id="CHEBI:83421"/>
        <dbReference type="ChEBI" id="CHEBI:456216"/>
        <dbReference type="EC" id="2.7.11.1"/>
    </reaction>
</comment>
<keyword evidence="24" id="KW-1185">Reference proteome</keyword>
<dbReference type="PANTHER" id="PTHR47926">
    <property type="entry name" value="PENTATRICOPEPTIDE REPEAT-CONTAINING PROTEIN"/>
    <property type="match status" value="1"/>
</dbReference>
<dbReference type="InterPro" id="IPR032867">
    <property type="entry name" value="DYW_dom"/>
</dbReference>
<dbReference type="GO" id="GO:0003723">
    <property type="term" value="F:RNA binding"/>
    <property type="evidence" value="ECO:0007669"/>
    <property type="project" value="InterPro"/>
</dbReference>
<feature type="domain" description="Thioredoxin" evidence="22">
    <location>
        <begin position="196"/>
        <end position="386"/>
    </location>
</feature>
<evidence type="ECO:0000256" key="8">
    <source>
        <dbReference type="ARBA" id="ARBA00022737"/>
    </source>
</evidence>
<dbReference type="FunFam" id="1.25.40.10:FF:000243">
    <property type="entry name" value="Pentatricopeptide repeat-containing protein chloroplastic"/>
    <property type="match status" value="1"/>
</dbReference>
<evidence type="ECO:0000256" key="11">
    <source>
        <dbReference type="ARBA" id="ARBA00022837"/>
    </source>
</evidence>
<dbReference type="InterPro" id="IPR000719">
    <property type="entry name" value="Prot_kinase_dom"/>
</dbReference>
<comment type="catalytic activity">
    <reaction evidence="15">
        <text>L-threonyl-[protein] + ATP = O-phospho-L-threonyl-[protein] + ADP + H(+)</text>
        <dbReference type="Rhea" id="RHEA:46608"/>
        <dbReference type="Rhea" id="RHEA-COMP:11060"/>
        <dbReference type="Rhea" id="RHEA-COMP:11605"/>
        <dbReference type="ChEBI" id="CHEBI:15378"/>
        <dbReference type="ChEBI" id="CHEBI:30013"/>
        <dbReference type="ChEBI" id="CHEBI:30616"/>
        <dbReference type="ChEBI" id="CHEBI:61977"/>
        <dbReference type="ChEBI" id="CHEBI:456216"/>
        <dbReference type="EC" id="2.7.11.1"/>
    </reaction>
</comment>
<dbReference type="SMART" id="SM00220">
    <property type="entry name" value="S_TKc"/>
    <property type="match status" value="1"/>
</dbReference>
<dbReference type="GO" id="GO:0008270">
    <property type="term" value="F:zinc ion binding"/>
    <property type="evidence" value="ECO:0007669"/>
    <property type="project" value="InterPro"/>
</dbReference>
<keyword evidence="8" id="KW-0677">Repeat</keyword>
<dbReference type="InterPro" id="IPR011990">
    <property type="entry name" value="TPR-like_helical_dom_sf"/>
</dbReference>
<evidence type="ECO:0000256" key="14">
    <source>
        <dbReference type="ARBA" id="ARBA00024334"/>
    </source>
</evidence>
<dbReference type="FunFam" id="1.25.40.10:FF:000682">
    <property type="entry name" value="Pentatricopeptide repeat-containing protein At3g16610"/>
    <property type="match status" value="1"/>
</dbReference>
<evidence type="ECO:0000256" key="1">
    <source>
        <dbReference type="ARBA" id="ARBA00006643"/>
    </source>
</evidence>
<dbReference type="GO" id="GO:0005524">
    <property type="term" value="F:ATP binding"/>
    <property type="evidence" value="ECO:0007669"/>
    <property type="project" value="UniProtKB-UniRule"/>
</dbReference>
<evidence type="ECO:0000256" key="18">
    <source>
        <dbReference type="PROSITE-ProRule" id="PRU10141"/>
    </source>
</evidence>
<keyword evidence="11" id="KW-0106">Calcium</keyword>
<dbReference type="Pfam" id="PF14432">
    <property type="entry name" value="DYW_deaminase"/>
    <property type="match status" value="1"/>
</dbReference>
<dbReference type="PROSITE" id="PS00107">
    <property type="entry name" value="PROTEIN_KINASE_ATP"/>
    <property type="match status" value="1"/>
</dbReference>
<dbReference type="InterPro" id="IPR013766">
    <property type="entry name" value="Thioredoxin_domain"/>
</dbReference>
<name>A0A498HW04_MALDO</name>
<dbReference type="Pfam" id="PF13499">
    <property type="entry name" value="EF-hand_7"/>
    <property type="match status" value="2"/>
</dbReference>
<dbReference type="Proteomes" id="UP000290289">
    <property type="component" value="Chromosome 15"/>
</dbReference>
<evidence type="ECO:0000256" key="5">
    <source>
        <dbReference type="ARBA" id="ARBA00022679"/>
    </source>
</evidence>
<keyword evidence="3" id="KW-0723">Serine/threonine-protein kinase</keyword>
<comment type="similarity">
    <text evidence="1">Belongs to the PPR family. PCMP-H subfamily.</text>
</comment>
<dbReference type="GO" id="GO:0004791">
    <property type="term" value="F:thioredoxin-disulfide reductase (NADPH) activity"/>
    <property type="evidence" value="ECO:0007669"/>
    <property type="project" value="InterPro"/>
</dbReference>
<dbReference type="PROSITE" id="PS50011">
    <property type="entry name" value="PROTEIN_KINASE_DOM"/>
    <property type="match status" value="1"/>
</dbReference>
<keyword evidence="4" id="KW-0597">Phosphoprotein</keyword>
<reference evidence="23 24" key="1">
    <citation type="submission" date="2018-10" db="EMBL/GenBank/DDBJ databases">
        <title>A high-quality apple genome assembly.</title>
        <authorList>
            <person name="Hu J."/>
        </authorList>
    </citation>
    <scope>NUCLEOTIDE SEQUENCE [LARGE SCALE GENOMIC DNA]</scope>
    <source>
        <strain evidence="24">cv. HFTH1</strain>
        <tissue evidence="23">Young leaf</tissue>
    </source>
</reference>
<organism evidence="23 24">
    <name type="scientific">Malus domestica</name>
    <name type="common">Apple</name>
    <name type="synonym">Pyrus malus</name>
    <dbReference type="NCBI Taxonomy" id="3750"/>
    <lineage>
        <taxon>Eukaryota</taxon>
        <taxon>Viridiplantae</taxon>
        <taxon>Streptophyta</taxon>
        <taxon>Embryophyta</taxon>
        <taxon>Tracheophyta</taxon>
        <taxon>Spermatophyta</taxon>
        <taxon>Magnoliopsida</taxon>
        <taxon>eudicotyledons</taxon>
        <taxon>Gunneridae</taxon>
        <taxon>Pentapetalae</taxon>
        <taxon>rosids</taxon>
        <taxon>fabids</taxon>
        <taxon>Rosales</taxon>
        <taxon>Rosaceae</taxon>
        <taxon>Amygdaloideae</taxon>
        <taxon>Maleae</taxon>
        <taxon>Malus</taxon>
    </lineage>
</organism>
<dbReference type="FunFam" id="1.25.40.10:FF:001050">
    <property type="entry name" value="Pentatricopeptide repeat-containing protein At2g33760"/>
    <property type="match status" value="1"/>
</dbReference>
<evidence type="ECO:0000256" key="19">
    <source>
        <dbReference type="SAM" id="MobiDB-lite"/>
    </source>
</evidence>
<dbReference type="SMART" id="SM00054">
    <property type="entry name" value="EFh"/>
    <property type="match status" value="4"/>
</dbReference>
<feature type="domain" description="EF-hand" evidence="21">
    <location>
        <begin position="843"/>
        <end position="878"/>
    </location>
</feature>
<evidence type="ECO:0000256" key="17">
    <source>
        <dbReference type="PROSITE-ProRule" id="PRU00708"/>
    </source>
</evidence>
<dbReference type="FunFam" id="1.10.238.10:FF:000015">
    <property type="entry name" value="Calcium-dependent protein kinase 1"/>
    <property type="match status" value="1"/>
</dbReference>
<evidence type="ECO:0000256" key="13">
    <source>
        <dbReference type="ARBA" id="ARBA00023288"/>
    </source>
</evidence>
<dbReference type="Pfam" id="PF13905">
    <property type="entry name" value="Thioredoxin_8"/>
    <property type="match status" value="2"/>
</dbReference>
<dbReference type="InterPro" id="IPR011992">
    <property type="entry name" value="EF-hand-dom_pair"/>
</dbReference>
<dbReference type="FunFam" id="1.25.40.10:FF:000598">
    <property type="entry name" value="pentatricopeptide repeat-containing protein At1g20230 isoform X2"/>
    <property type="match status" value="1"/>
</dbReference>
<dbReference type="GO" id="GO:0006950">
    <property type="term" value="P:response to stress"/>
    <property type="evidence" value="ECO:0007669"/>
    <property type="project" value="UniProtKB-ARBA"/>
</dbReference>
<dbReference type="PROSITE" id="PS51375">
    <property type="entry name" value="PPR"/>
    <property type="match status" value="6"/>
</dbReference>
<dbReference type="SUPFAM" id="SSF52833">
    <property type="entry name" value="Thioredoxin-like"/>
    <property type="match status" value="2"/>
</dbReference>
<keyword evidence="5" id="KW-0808">Transferase</keyword>
<keyword evidence="12 18" id="KW-0067">ATP-binding</keyword>
<feature type="repeat" description="PPR" evidence="17">
    <location>
        <begin position="1124"/>
        <end position="1158"/>
    </location>
</feature>
<dbReference type="InterPro" id="IPR017441">
    <property type="entry name" value="Protein_kinase_ATP_BS"/>
</dbReference>
<dbReference type="Gene3D" id="1.10.238.10">
    <property type="entry name" value="EF-hand"/>
    <property type="match status" value="1"/>
</dbReference>
<keyword evidence="6" id="KW-0519">Myristate</keyword>
<dbReference type="InterPro" id="IPR012336">
    <property type="entry name" value="Thioredoxin-like_fold"/>
</dbReference>
<evidence type="ECO:0000256" key="9">
    <source>
        <dbReference type="ARBA" id="ARBA00022741"/>
    </source>
</evidence>
<dbReference type="PROSITE" id="PS50222">
    <property type="entry name" value="EF_HAND_2"/>
    <property type="match status" value="3"/>
</dbReference>
<dbReference type="Gene3D" id="3.30.200.20">
    <property type="entry name" value="Phosphorylase Kinase, domain 1"/>
    <property type="match status" value="1"/>
</dbReference>
<evidence type="ECO:0000313" key="23">
    <source>
        <dbReference type="EMBL" id="RXH73351.1"/>
    </source>
</evidence>
<keyword evidence="10" id="KW-0418">Kinase</keyword>
<dbReference type="InterPro" id="IPR045870">
    <property type="entry name" value="TryX_NRX_thioredoxin_dom"/>
</dbReference>
<feature type="domain" description="Protein kinase" evidence="20">
    <location>
        <begin position="508"/>
        <end position="766"/>
    </location>
</feature>
<dbReference type="NCBIfam" id="TIGR00756">
    <property type="entry name" value="PPR"/>
    <property type="match status" value="5"/>
</dbReference>
<evidence type="ECO:0000256" key="15">
    <source>
        <dbReference type="ARBA" id="ARBA00047899"/>
    </source>
</evidence>
<feature type="repeat" description="PPR" evidence="17">
    <location>
        <begin position="1022"/>
        <end position="1056"/>
    </location>
</feature>
<evidence type="ECO:0000259" key="20">
    <source>
        <dbReference type="PROSITE" id="PS50011"/>
    </source>
</evidence>
<dbReference type="PROSITE" id="PS00018">
    <property type="entry name" value="EF_HAND_1"/>
    <property type="match status" value="3"/>
</dbReference>
<dbReference type="EC" id="2.7.11.1" evidence="2"/>
<evidence type="ECO:0000313" key="24">
    <source>
        <dbReference type="Proteomes" id="UP000290289"/>
    </source>
</evidence>
<evidence type="ECO:0000259" key="22">
    <source>
        <dbReference type="PROSITE" id="PS51352"/>
    </source>
</evidence>
<accession>A0A498HW04</accession>
<dbReference type="SUPFAM" id="SSF47473">
    <property type="entry name" value="EF-hand"/>
    <property type="match status" value="1"/>
</dbReference>
<dbReference type="Pfam" id="PF20431">
    <property type="entry name" value="E_motif"/>
    <property type="match status" value="1"/>
</dbReference>
<feature type="region of interest" description="Disordered" evidence="19">
    <location>
        <begin position="443"/>
        <end position="481"/>
    </location>
</feature>
<dbReference type="PROSITE" id="PS00108">
    <property type="entry name" value="PROTEIN_KINASE_ST"/>
    <property type="match status" value="1"/>
</dbReference>
<dbReference type="GO" id="GO:0004674">
    <property type="term" value="F:protein serine/threonine kinase activity"/>
    <property type="evidence" value="ECO:0007669"/>
    <property type="project" value="UniProtKB-KW"/>
</dbReference>
<dbReference type="FunFam" id="1.10.510.10:FF:000056">
    <property type="entry name" value="calcium-dependent protein kinase 1"/>
    <property type="match status" value="1"/>
</dbReference>
<dbReference type="CDD" id="cd03009">
    <property type="entry name" value="TryX_like_TryX_NRX"/>
    <property type="match status" value="1"/>
</dbReference>
<feature type="repeat" description="PPR" evidence="17">
    <location>
        <begin position="1260"/>
        <end position="1290"/>
    </location>
</feature>
<keyword evidence="13" id="KW-0449">Lipoprotein</keyword>
<evidence type="ECO:0000256" key="2">
    <source>
        <dbReference type="ARBA" id="ARBA00012513"/>
    </source>
</evidence>
<evidence type="ECO:0000256" key="12">
    <source>
        <dbReference type="ARBA" id="ARBA00022840"/>
    </source>
</evidence>
<dbReference type="PANTHER" id="PTHR47926:SF386">
    <property type="entry name" value="PENTATRICOPEPTIDE REPEAT-CONTAINING PROTEIN"/>
    <property type="match status" value="1"/>
</dbReference>
<feature type="compositionally biased region" description="Pro residues" evidence="19">
    <location>
        <begin position="465"/>
        <end position="474"/>
    </location>
</feature>
<evidence type="ECO:0000256" key="4">
    <source>
        <dbReference type="ARBA" id="ARBA00022553"/>
    </source>
</evidence>
<dbReference type="Pfam" id="PF00069">
    <property type="entry name" value="Pkinase"/>
    <property type="match status" value="1"/>
</dbReference>
<keyword evidence="9 18" id="KW-0547">Nucleotide-binding</keyword>
<protein>
    <recommendedName>
        <fullName evidence="2">non-specific serine/threonine protein kinase</fullName>
        <ecNumber evidence="2">2.7.11.1</ecNumber>
    </recommendedName>
</protein>
<dbReference type="PROSITE" id="PS51352">
    <property type="entry name" value="THIOREDOXIN_2"/>
    <property type="match status" value="1"/>
</dbReference>
<sequence>MKEEMNVKISHGYEAASNGGGSGGGGGGGAAADTVSSSRVSSLLASQDHDYLLTPTGNQAKKLKPDQKSKLRNFTVKSSDKVKVSDLEGKIIGLYFSANWYPPCWNFNQVLVGIYEQLKNSGTNFEIVYVSSDEDSDAFNIYHACMPWLAIPFSDLDTKKALNRKFDVESIPSLVILQPNDNKDEATLHDGVEIIYRYGVEAFPFTKQKLEELQDEDRARHENQTLTNLLTNHDRDYLLGHPTPKQVSVASLRGKTIGLYFSAQWCRPCVNFTPKLISIYEKIKEKMLVDDHDGEDFEIVFVSSDRDQTSFNSYFNTMPWLALPFGDPNIKELVKHFDVKGIPCLVILGPDGKTVTQQGRNLINLYKENAYPFTDAKLELLEKKMDEEAKNLPRSVYHGGHRHELNLVSEGNGGGPFICCDCEEQGCEMGLCFTKCQSHDIPISSSDSPPHRTHPKSNRTHDPYKPAPSKPNPYSPAYSSGTSFGRTHSSFQIGPILGKPYFNVNSLYTLDKELGRGQFGVTYLCTEKTTGKKYACKSISRPKLSTTKDIEDVRREIMIQQHLTGQPNIAEFKGAYEDRQNLHLVMELCSGGELFDRIIAKGSYSEREATRIFRQIVNVVHVCHFMGVMHRDLKPENFLFASKDEDAPLKAIDFGLSVFIEQGKVYRDIVGSAYYVAPEVLQRSYGKEIDIWSAGIMLYILLAGVPPFWAETEKGILDAILEGKLDLQSAPWPSISDEAKDLIRKMLTMDPRRRLTASQVLEHPWMRKEASDKPIDSAVLIRMKQFRAMNKLKKLALKVIAENLSEEEIHGLKEMFNNIDTDGSGSITLEELKTGLARLGSKLTETEIKQLMDAADIDKNGTIDYTEFITATMHRHKLEKEENLYKAFLFFDKDQSGYITRDELRQAMTEYGMGDDATIEEILDDVDTDKDGRINYEEEPVAEETMTRQPLNLLLESLPQTILQFLNPFTASLSQARQAHAQILKTGLSNDTNVTTKLLSVYANNLCFLEANLVLDSIPNPNLFSFSTLIHAFSKLNQFSHALCLFSQMLSRGLAPDGFLFPSVVKACAGPPAAPRAGRQVHGIACVSGFSFDSFVQSSLVHMYIKCDRIKDARKVFDRVPQRDVVIFSALISGYSRHGCVDEAVGLLYEMRGMGLEPNVVLWNGMIAGFNQSGLYADTVSVLKKMHSEGFRPDGSSISSSLPAVGQLEDLGMGFQIHCYVIKQGLVSDKCVVSALIDVYGKCACAFEMSRFYDEMDQTDVGACNALVTGLSRNGLVDNALEMFQQFKGQVELNIVSWTSIIASCSQNGKDMEALELFREMQIEGVKPNYVTIPCLLPACGNIAALMHGKATHCFALRRGISNDVFVGSALIDMYAKCGKIHLSRLCFDKLHTRNLVCWNAVMSGYAMHGMAKETMEIFDMMQRSGQKPDFISFTCILSACSQKGLTEQGWNYFKSMSKEHGLEARVEHYACMVTLLGRAGKLEEAYSMIKKMPFEPDACVWGALLSSCRVHSNVTLGESVAKKLFNMEPKNPGNYILLSNIYASKGMWTEVDRVRDTMKSLGLRKNPGCSWIELKNKVHMLLAGDKGHPQMNQIIDKLDQLSSEMKKSGYFPNTHFVLQDVEEQDKEHILCGHSEKLAVALGLLNTPPGSPLRVIKNLRICGDCHAVIKFISSCEGREILVRDTNRFHHFKDGVCSCGDYW</sequence>
<dbReference type="CDD" id="cd00051">
    <property type="entry name" value="EFh"/>
    <property type="match status" value="1"/>
</dbReference>
<dbReference type="Gene3D" id="1.10.510.10">
    <property type="entry name" value="Transferase(Phosphotransferase) domain 1"/>
    <property type="match status" value="1"/>
</dbReference>
<feature type="binding site" evidence="18">
    <location>
        <position position="537"/>
    </location>
    <ligand>
        <name>ATP</name>
        <dbReference type="ChEBI" id="CHEBI:30616"/>
    </ligand>
</feature>
<evidence type="ECO:0000256" key="16">
    <source>
        <dbReference type="ARBA" id="ARBA00048679"/>
    </source>
</evidence>
<dbReference type="GO" id="GO:0009451">
    <property type="term" value="P:RNA modification"/>
    <property type="evidence" value="ECO:0007669"/>
    <property type="project" value="InterPro"/>
</dbReference>
<feature type="repeat" description="PPR" evidence="17">
    <location>
        <begin position="1294"/>
        <end position="1328"/>
    </location>
</feature>
<gene>
    <name evidence="23" type="ORF">DVH24_013035</name>
</gene>
<evidence type="ECO:0000256" key="6">
    <source>
        <dbReference type="ARBA" id="ARBA00022707"/>
    </source>
</evidence>
<dbReference type="InterPro" id="IPR002048">
    <property type="entry name" value="EF_hand_dom"/>
</dbReference>
<evidence type="ECO:0000256" key="7">
    <source>
        <dbReference type="ARBA" id="ARBA00022723"/>
    </source>
</evidence>
<feature type="region of interest" description="Disordered" evidence="19">
    <location>
        <begin position="1"/>
        <end position="34"/>
    </location>
</feature>
<evidence type="ECO:0000256" key="10">
    <source>
        <dbReference type="ARBA" id="ARBA00022777"/>
    </source>
</evidence>
<feature type="domain" description="EF-hand" evidence="21">
    <location>
        <begin position="879"/>
        <end position="914"/>
    </location>
</feature>
<dbReference type="EMBL" id="RDQH01000341">
    <property type="protein sequence ID" value="RXH73351.1"/>
    <property type="molecule type" value="Genomic_DNA"/>
</dbReference>
<dbReference type="InterPro" id="IPR018247">
    <property type="entry name" value="EF_Hand_1_Ca_BS"/>
</dbReference>
<dbReference type="InterPro" id="IPR046848">
    <property type="entry name" value="E_motif"/>
</dbReference>
<dbReference type="InterPro" id="IPR002885">
    <property type="entry name" value="PPR_rpt"/>
</dbReference>
<feature type="domain" description="EF-hand" evidence="21">
    <location>
        <begin position="807"/>
        <end position="842"/>
    </location>
</feature>
<evidence type="ECO:0000256" key="3">
    <source>
        <dbReference type="ARBA" id="ARBA00022527"/>
    </source>
</evidence>
<comment type="similarity">
    <text evidence="14">Belongs to the protein kinase superfamily. Ser/Thr protein kinase family. CDPK subfamily.</text>
</comment>
<feature type="repeat" description="PPR" evidence="17">
    <location>
        <begin position="1159"/>
        <end position="1193"/>
    </location>
</feature>
<proteinExistence type="inferred from homology"/>
<feature type="compositionally biased region" description="Gly residues" evidence="19">
    <location>
        <begin position="18"/>
        <end position="30"/>
    </location>
</feature>
<dbReference type="Gene3D" id="1.25.40.10">
    <property type="entry name" value="Tetratricopeptide repeat domain"/>
    <property type="match status" value="4"/>
</dbReference>
<keyword evidence="7" id="KW-0479">Metal-binding</keyword>
<evidence type="ECO:0000259" key="21">
    <source>
        <dbReference type="PROSITE" id="PS50222"/>
    </source>
</evidence>
<dbReference type="GO" id="GO:0005509">
    <property type="term" value="F:calcium ion binding"/>
    <property type="evidence" value="ECO:0007669"/>
    <property type="project" value="InterPro"/>
</dbReference>
<dbReference type="InterPro" id="IPR046960">
    <property type="entry name" value="PPR_At4g14850-like_plant"/>
</dbReference>
<dbReference type="Pfam" id="PF01535">
    <property type="entry name" value="PPR"/>
    <property type="match status" value="5"/>
</dbReference>
<dbReference type="InterPro" id="IPR008271">
    <property type="entry name" value="Ser/Thr_kinase_AS"/>
</dbReference>
<feature type="repeat" description="PPR" evidence="17">
    <location>
        <begin position="1395"/>
        <end position="1429"/>
    </location>
</feature>
<dbReference type="InterPro" id="IPR036249">
    <property type="entry name" value="Thioredoxin-like_sf"/>
</dbReference>
<comment type="caution">
    <text evidence="23">The sequence shown here is derived from an EMBL/GenBank/DDBJ whole genome shotgun (WGS) entry which is preliminary data.</text>
</comment>
<dbReference type="FunFam" id="3.30.200.20:FF:000004">
    <property type="entry name" value="Calcium-dependent protein kinase 1"/>
    <property type="match status" value="1"/>
</dbReference>
<dbReference type="CDD" id="cd05117">
    <property type="entry name" value="STKc_CAMK"/>
    <property type="match status" value="1"/>
</dbReference>
<dbReference type="SUPFAM" id="SSF56112">
    <property type="entry name" value="Protein kinase-like (PK-like)"/>
    <property type="match status" value="1"/>
</dbReference>
<dbReference type="Pfam" id="PF13041">
    <property type="entry name" value="PPR_2"/>
    <property type="match status" value="2"/>
</dbReference>